<dbReference type="AlphaFoldDB" id="A0AAV4PGD5"/>
<dbReference type="EMBL" id="BPLQ01002868">
    <property type="protein sequence ID" value="GIX96159.1"/>
    <property type="molecule type" value="Genomic_DNA"/>
</dbReference>
<gene>
    <name evidence="1" type="ORF">CDAR_89031</name>
</gene>
<evidence type="ECO:0000313" key="1">
    <source>
        <dbReference type="EMBL" id="GIX96159.1"/>
    </source>
</evidence>
<accession>A0AAV4PGD5</accession>
<organism evidence="1 2">
    <name type="scientific">Caerostris darwini</name>
    <dbReference type="NCBI Taxonomy" id="1538125"/>
    <lineage>
        <taxon>Eukaryota</taxon>
        <taxon>Metazoa</taxon>
        <taxon>Ecdysozoa</taxon>
        <taxon>Arthropoda</taxon>
        <taxon>Chelicerata</taxon>
        <taxon>Arachnida</taxon>
        <taxon>Araneae</taxon>
        <taxon>Araneomorphae</taxon>
        <taxon>Entelegynae</taxon>
        <taxon>Araneoidea</taxon>
        <taxon>Araneidae</taxon>
        <taxon>Caerostris</taxon>
    </lineage>
</organism>
<keyword evidence="2" id="KW-1185">Reference proteome</keyword>
<protein>
    <submittedName>
        <fullName evidence="1">Uncharacterized protein</fullName>
    </submittedName>
</protein>
<dbReference type="Proteomes" id="UP001054837">
    <property type="component" value="Unassembled WGS sequence"/>
</dbReference>
<sequence>MVSDVVNLSGDAPVVSQTVVSHNCSGTVSGFFSVLFAMVDG</sequence>
<proteinExistence type="predicted"/>
<name>A0AAV4PGD5_9ARAC</name>
<reference evidence="1 2" key="1">
    <citation type="submission" date="2021-06" db="EMBL/GenBank/DDBJ databases">
        <title>Caerostris darwini draft genome.</title>
        <authorList>
            <person name="Kono N."/>
            <person name="Arakawa K."/>
        </authorList>
    </citation>
    <scope>NUCLEOTIDE SEQUENCE [LARGE SCALE GENOMIC DNA]</scope>
</reference>
<evidence type="ECO:0000313" key="2">
    <source>
        <dbReference type="Proteomes" id="UP001054837"/>
    </source>
</evidence>
<comment type="caution">
    <text evidence="1">The sequence shown here is derived from an EMBL/GenBank/DDBJ whole genome shotgun (WGS) entry which is preliminary data.</text>
</comment>
<feature type="non-terminal residue" evidence="1">
    <location>
        <position position="41"/>
    </location>
</feature>